<dbReference type="EMBL" id="JBHMEP010000002">
    <property type="protein sequence ID" value="MFB9135804.1"/>
    <property type="molecule type" value="Genomic_DNA"/>
</dbReference>
<feature type="domain" description="Solute-binding protein family 3/N-terminal" evidence="1">
    <location>
        <begin position="30"/>
        <end position="249"/>
    </location>
</feature>
<dbReference type="RefSeq" id="WP_390193170.1">
    <property type="nucleotide sequence ID" value="NZ_JBHMEP010000002.1"/>
</dbReference>
<sequence>MKKRIWLRVLVGGMLTGFWSTVTYGAQLAQLHFYTANYPPANFQHQQQVTGYAVDLLYAAAKEVGQTLEPSQFTLQPWARSYRTTLTDENSVLFSTTRTPHRESLFTWVGPIHPIKVVVLARKDAKIEINNPLEMAKYRIGVIRDDVGEQSLLALGLPRESLQEATSVVMLAEQLQKKRIDLLAYDETAALWWASQSGIDPESFESVYLLKQGQLYYAFNKQTDAALLELLQTGLDQLKREEDENGMTKYQRIIEQYW</sequence>
<name>A0ABV5HNH2_9VIBR</name>
<dbReference type="InterPro" id="IPR001638">
    <property type="entry name" value="Solute-binding_3/MltF_N"/>
</dbReference>
<comment type="caution">
    <text evidence="2">The sequence shown here is derived from an EMBL/GenBank/DDBJ whole genome shotgun (WGS) entry which is preliminary data.</text>
</comment>
<dbReference type="SMART" id="SM00062">
    <property type="entry name" value="PBPb"/>
    <property type="match status" value="1"/>
</dbReference>
<accession>A0ABV5HNH2</accession>
<dbReference type="Pfam" id="PF00497">
    <property type="entry name" value="SBP_bac_3"/>
    <property type="match status" value="1"/>
</dbReference>
<dbReference type="SUPFAM" id="SSF53850">
    <property type="entry name" value="Periplasmic binding protein-like II"/>
    <property type="match status" value="1"/>
</dbReference>
<dbReference type="PANTHER" id="PTHR38834:SF3">
    <property type="entry name" value="SOLUTE-BINDING PROTEIN FAMILY 3_N-TERMINAL DOMAIN-CONTAINING PROTEIN"/>
    <property type="match status" value="1"/>
</dbReference>
<dbReference type="PANTHER" id="PTHR38834">
    <property type="entry name" value="PERIPLASMIC SUBSTRATE BINDING PROTEIN FAMILY 3"/>
    <property type="match status" value="1"/>
</dbReference>
<evidence type="ECO:0000259" key="1">
    <source>
        <dbReference type="SMART" id="SM00062"/>
    </source>
</evidence>
<dbReference type="Proteomes" id="UP001589645">
    <property type="component" value="Unassembled WGS sequence"/>
</dbReference>
<evidence type="ECO:0000313" key="3">
    <source>
        <dbReference type="Proteomes" id="UP001589645"/>
    </source>
</evidence>
<reference evidence="2 3" key="1">
    <citation type="submission" date="2024-09" db="EMBL/GenBank/DDBJ databases">
        <authorList>
            <person name="Sun Q."/>
            <person name="Mori K."/>
        </authorList>
    </citation>
    <scope>NUCLEOTIDE SEQUENCE [LARGE SCALE GENOMIC DNA]</scope>
    <source>
        <strain evidence="2 3">CECT 8064</strain>
    </source>
</reference>
<dbReference type="Gene3D" id="3.40.190.10">
    <property type="entry name" value="Periplasmic binding protein-like II"/>
    <property type="match status" value="2"/>
</dbReference>
<organism evidence="2 3">
    <name type="scientific">Vibrio olivae</name>
    <dbReference type="NCBI Taxonomy" id="1243002"/>
    <lineage>
        <taxon>Bacteria</taxon>
        <taxon>Pseudomonadati</taxon>
        <taxon>Pseudomonadota</taxon>
        <taxon>Gammaproteobacteria</taxon>
        <taxon>Vibrionales</taxon>
        <taxon>Vibrionaceae</taxon>
        <taxon>Vibrio</taxon>
    </lineage>
</organism>
<keyword evidence="3" id="KW-1185">Reference proteome</keyword>
<protein>
    <submittedName>
        <fullName evidence="2">Substrate-binding periplasmic protein</fullName>
    </submittedName>
</protein>
<evidence type="ECO:0000313" key="2">
    <source>
        <dbReference type="EMBL" id="MFB9135804.1"/>
    </source>
</evidence>
<proteinExistence type="predicted"/>
<gene>
    <name evidence="2" type="ORF">ACFFUV_12600</name>
</gene>